<evidence type="ECO:0000313" key="5">
    <source>
        <dbReference type="EMBL" id="RUQ68891.1"/>
    </source>
</evidence>
<feature type="domain" description="Beta-ketoacyl-[acyl-carrier-protein] synthase III N-terminal" evidence="4">
    <location>
        <begin position="113"/>
        <end position="190"/>
    </location>
</feature>
<protein>
    <submittedName>
        <fullName evidence="5">Ketoacyl-ACP synthase III</fullName>
    </submittedName>
</protein>
<dbReference type="InterPro" id="IPR013747">
    <property type="entry name" value="ACP_syn_III_C"/>
</dbReference>
<comment type="caution">
    <text evidence="5">The sequence shown here is derived from an EMBL/GenBank/DDBJ whole genome shotgun (WGS) entry which is preliminary data.</text>
</comment>
<organism evidence="5 6">
    <name type="scientific">Azospirillum doebereinerae</name>
    <dbReference type="NCBI Taxonomy" id="92933"/>
    <lineage>
        <taxon>Bacteria</taxon>
        <taxon>Pseudomonadati</taxon>
        <taxon>Pseudomonadota</taxon>
        <taxon>Alphaproteobacteria</taxon>
        <taxon>Rhodospirillales</taxon>
        <taxon>Azospirillaceae</taxon>
        <taxon>Azospirillum</taxon>
    </lineage>
</organism>
<reference evidence="5 6" key="1">
    <citation type="submission" date="2018-12" db="EMBL/GenBank/DDBJ databases">
        <authorList>
            <person name="Yang Y."/>
        </authorList>
    </citation>
    <scope>NUCLEOTIDE SEQUENCE [LARGE SCALE GENOMIC DNA]</scope>
    <source>
        <strain evidence="5 6">GSF71</strain>
    </source>
</reference>
<proteinExistence type="predicted"/>
<dbReference type="EMBL" id="RZIJ01000013">
    <property type="protein sequence ID" value="RUQ68891.1"/>
    <property type="molecule type" value="Genomic_DNA"/>
</dbReference>
<dbReference type="RefSeq" id="WP_127000020.1">
    <property type="nucleotide sequence ID" value="NZ_JBNPXW010000012.1"/>
</dbReference>
<dbReference type="InterPro" id="IPR016039">
    <property type="entry name" value="Thiolase-like"/>
</dbReference>
<dbReference type="PANTHER" id="PTHR34069:SF2">
    <property type="entry name" value="BETA-KETOACYL-[ACYL-CARRIER-PROTEIN] SYNTHASE III"/>
    <property type="match status" value="1"/>
</dbReference>
<accession>A0A433J6R5</accession>
<feature type="domain" description="Beta-ketoacyl-[acyl-carrier-protein] synthase III C-terminal" evidence="3">
    <location>
        <begin position="255"/>
        <end position="342"/>
    </location>
</feature>
<evidence type="ECO:0000259" key="4">
    <source>
        <dbReference type="Pfam" id="PF08545"/>
    </source>
</evidence>
<keyword evidence="6" id="KW-1185">Reference proteome</keyword>
<gene>
    <name evidence="5" type="ORF">EJ913_17105</name>
</gene>
<keyword evidence="2" id="KW-0012">Acyltransferase</keyword>
<dbReference type="Pfam" id="PF08541">
    <property type="entry name" value="ACP_syn_III_C"/>
    <property type="match status" value="1"/>
</dbReference>
<dbReference type="AlphaFoldDB" id="A0A433J6R5"/>
<dbReference type="Gene3D" id="3.40.47.10">
    <property type="match status" value="1"/>
</dbReference>
<dbReference type="OrthoDB" id="9815506at2"/>
<dbReference type="SUPFAM" id="SSF53901">
    <property type="entry name" value="Thiolase-like"/>
    <property type="match status" value="1"/>
</dbReference>
<evidence type="ECO:0000313" key="6">
    <source>
        <dbReference type="Proteomes" id="UP000280346"/>
    </source>
</evidence>
<dbReference type="GO" id="GO:0044550">
    <property type="term" value="P:secondary metabolite biosynthetic process"/>
    <property type="evidence" value="ECO:0007669"/>
    <property type="project" value="TreeGrafter"/>
</dbReference>
<dbReference type="GO" id="GO:0004315">
    <property type="term" value="F:3-oxoacyl-[acyl-carrier-protein] synthase activity"/>
    <property type="evidence" value="ECO:0007669"/>
    <property type="project" value="InterPro"/>
</dbReference>
<sequence>MKAIVDGVRIAGLRAVVPPQRHSFVEDPGIFTPEEVRKLAATIGVHERRVLPPPYCASDLCVAAAEGLMAQLDWDPASVEVLVFVSQDADYVLPATACIMQKRLGLPTSAAAFDVPLGCSGYVYGLWIASRLLGGSTAKRALVLCGDNATRHLHPEDRATLPLFGDAGSATALEVDPDATPMPVVIGTDGAGAPHIFVKAGGKRHSLIPPVASAATARDPEAEARLERESRLTLNGAEVFAFTLRAVPPLLRETLEHAGTDVDGIDWFVLHQANAFMLEHLRKRVKAPAGKFVIDMQGFGNTSSASIPLAICNGLGASVATGRRRTLMAGFGVGWSWGAMVADIGPIPEPRVVDLPEGYPVLVV</sequence>
<keyword evidence="1" id="KW-0808">Transferase</keyword>
<name>A0A433J6R5_9PROT</name>
<dbReference type="Pfam" id="PF08545">
    <property type="entry name" value="ACP_syn_III"/>
    <property type="match status" value="1"/>
</dbReference>
<dbReference type="InterPro" id="IPR013751">
    <property type="entry name" value="ACP_syn_III_N"/>
</dbReference>
<dbReference type="GO" id="GO:0006633">
    <property type="term" value="P:fatty acid biosynthetic process"/>
    <property type="evidence" value="ECO:0007669"/>
    <property type="project" value="InterPro"/>
</dbReference>
<evidence type="ECO:0000259" key="3">
    <source>
        <dbReference type="Pfam" id="PF08541"/>
    </source>
</evidence>
<dbReference type="Proteomes" id="UP000280346">
    <property type="component" value="Unassembled WGS sequence"/>
</dbReference>
<dbReference type="CDD" id="cd00830">
    <property type="entry name" value="KAS_III"/>
    <property type="match status" value="1"/>
</dbReference>
<evidence type="ECO:0000256" key="2">
    <source>
        <dbReference type="ARBA" id="ARBA00023315"/>
    </source>
</evidence>
<evidence type="ECO:0000256" key="1">
    <source>
        <dbReference type="ARBA" id="ARBA00022679"/>
    </source>
</evidence>
<dbReference type="PANTHER" id="PTHR34069">
    <property type="entry name" value="3-OXOACYL-[ACYL-CARRIER-PROTEIN] SYNTHASE 3"/>
    <property type="match status" value="1"/>
</dbReference>